<keyword evidence="2" id="KW-1185">Reference proteome</keyword>
<evidence type="ECO:0000313" key="3">
    <source>
        <dbReference type="RefSeq" id="XP_026192945.1"/>
    </source>
</evidence>
<organism evidence="2 3">
    <name type="scientific">Cyclospora cayetanensis</name>
    <dbReference type="NCBI Taxonomy" id="88456"/>
    <lineage>
        <taxon>Eukaryota</taxon>
        <taxon>Sar</taxon>
        <taxon>Alveolata</taxon>
        <taxon>Apicomplexa</taxon>
        <taxon>Conoidasida</taxon>
        <taxon>Coccidia</taxon>
        <taxon>Eucoccidiorida</taxon>
        <taxon>Eimeriorina</taxon>
        <taxon>Eimeriidae</taxon>
        <taxon>Cyclospora</taxon>
    </lineage>
</organism>
<accession>A0A6P6S0S9</accession>
<dbReference type="Proteomes" id="UP000515125">
    <property type="component" value="Unplaced"/>
</dbReference>
<sequence length="388" mass="41491">MAAKALFTGILKPGLEVRSGGSIDAAIACSSAATGGTRPCYNINQRRKLSIWKSLNPWNVQKDSGSAAGDAAQQEPPQQRPVPPGVATLDTASQSAAATPLKGAVDNEEAKRAVIASRLLEGFQRDSKRIQTVRSPPSEGSSRLSPGTGNLCGAATSPCASSEASKLSCRRGGSRWQNSREAWLPLSAPELRQELQQIFSGSRERREEPRRREETPVCRASRKPLGSLLTRLSRSPIFLHAARQVPAAPAGAASPTPAAKSTAEMERALFSQMLDFYFTGPLDTVLGVPQRLLAAGGPRVMHPSRTRGAPDGKPPDLTEDQFFVFALVSPFREIGGSARDPRISFYANMLRSQIPRGRSPAISGCPPGRMQGSSEAPYVARTSVERPL</sequence>
<dbReference type="AlphaFoldDB" id="A0A6P6S0S9"/>
<feature type="region of interest" description="Disordered" evidence="1">
    <location>
        <begin position="127"/>
        <end position="146"/>
    </location>
</feature>
<feature type="region of interest" description="Disordered" evidence="1">
    <location>
        <begin position="364"/>
        <end position="388"/>
    </location>
</feature>
<feature type="region of interest" description="Disordered" evidence="1">
    <location>
        <begin position="60"/>
        <end position="106"/>
    </location>
</feature>
<dbReference type="GeneID" id="34620997"/>
<name>A0A6P6S0S9_9EIME</name>
<evidence type="ECO:0000256" key="1">
    <source>
        <dbReference type="SAM" id="MobiDB-lite"/>
    </source>
</evidence>
<feature type="compositionally biased region" description="Polar residues" evidence="1">
    <location>
        <begin position="130"/>
        <end position="146"/>
    </location>
</feature>
<proteinExistence type="predicted"/>
<reference evidence="3" key="1">
    <citation type="submission" date="2025-08" db="UniProtKB">
        <authorList>
            <consortium name="RefSeq"/>
        </authorList>
    </citation>
    <scope>IDENTIFICATION</scope>
</reference>
<gene>
    <name evidence="3" type="primary">LOC34620997</name>
</gene>
<protein>
    <submittedName>
        <fullName evidence="3">Uncharacterized protein LOC34620997</fullName>
    </submittedName>
</protein>
<dbReference type="RefSeq" id="XP_026192945.1">
    <property type="nucleotide sequence ID" value="XM_026337160.1"/>
</dbReference>
<dbReference type="OrthoDB" id="10667292at2759"/>
<evidence type="ECO:0000313" key="2">
    <source>
        <dbReference type="Proteomes" id="UP000515125"/>
    </source>
</evidence>